<dbReference type="InterPro" id="IPR036291">
    <property type="entry name" value="NAD(P)-bd_dom_sf"/>
</dbReference>
<dbReference type="SUPFAM" id="SSF51735">
    <property type="entry name" value="NAD(P)-binding Rossmann-fold domains"/>
    <property type="match status" value="1"/>
</dbReference>
<name>A0A1E3Q4H3_LIPST</name>
<dbReference type="EMBL" id="KV454295">
    <property type="protein sequence ID" value="ODQ72609.1"/>
    <property type="molecule type" value="Genomic_DNA"/>
</dbReference>
<reference evidence="1 2" key="1">
    <citation type="journal article" date="2016" name="Proc. Natl. Acad. Sci. U.S.A.">
        <title>Comparative genomics of biotechnologically important yeasts.</title>
        <authorList>
            <person name="Riley R."/>
            <person name="Haridas S."/>
            <person name="Wolfe K.H."/>
            <person name="Lopes M.R."/>
            <person name="Hittinger C.T."/>
            <person name="Goeker M."/>
            <person name="Salamov A.A."/>
            <person name="Wisecaver J.H."/>
            <person name="Long T.M."/>
            <person name="Calvey C.H."/>
            <person name="Aerts A.L."/>
            <person name="Barry K.W."/>
            <person name="Choi C."/>
            <person name="Clum A."/>
            <person name="Coughlan A.Y."/>
            <person name="Deshpande S."/>
            <person name="Douglass A.P."/>
            <person name="Hanson S.J."/>
            <person name="Klenk H.-P."/>
            <person name="LaButti K.M."/>
            <person name="Lapidus A."/>
            <person name="Lindquist E.A."/>
            <person name="Lipzen A.M."/>
            <person name="Meier-Kolthoff J.P."/>
            <person name="Ohm R.A."/>
            <person name="Otillar R.P."/>
            <person name="Pangilinan J.L."/>
            <person name="Peng Y."/>
            <person name="Rokas A."/>
            <person name="Rosa C.A."/>
            <person name="Scheuner C."/>
            <person name="Sibirny A.A."/>
            <person name="Slot J.C."/>
            <person name="Stielow J.B."/>
            <person name="Sun H."/>
            <person name="Kurtzman C.P."/>
            <person name="Blackwell M."/>
            <person name="Grigoriev I.V."/>
            <person name="Jeffries T.W."/>
        </authorList>
    </citation>
    <scope>NUCLEOTIDE SEQUENCE [LARGE SCALE GENOMIC DNA]</scope>
    <source>
        <strain evidence="1 2">NRRL Y-11557</strain>
    </source>
</reference>
<sequence length="82" mass="8911">MIIDGRPFIMSGGASRLGLRTTQEHTSRSSTGMKRFFKADVTDAEQLEKAVDAVVAWTKETVMAVNVIGTYSQCSLVASRLS</sequence>
<dbReference type="Proteomes" id="UP000094385">
    <property type="component" value="Unassembled WGS sequence"/>
</dbReference>
<proteinExistence type="predicted"/>
<organism evidence="1 2">
    <name type="scientific">Lipomyces starkeyi NRRL Y-11557</name>
    <dbReference type="NCBI Taxonomy" id="675824"/>
    <lineage>
        <taxon>Eukaryota</taxon>
        <taxon>Fungi</taxon>
        <taxon>Dikarya</taxon>
        <taxon>Ascomycota</taxon>
        <taxon>Saccharomycotina</taxon>
        <taxon>Lipomycetes</taxon>
        <taxon>Lipomycetales</taxon>
        <taxon>Lipomycetaceae</taxon>
        <taxon>Lipomyces</taxon>
    </lineage>
</organism>
<evidence type="ECO:0000313" key="2">
    <source>
        <dbReference type="Proteomes" id="UP000094385"/>
    </source>
</evidence>
<protein>
    <submittedName>
        <fullName evidence="1">Uncharacterized protein</fullName>
    </submittedName>
</protein>
<evidence type="ECO:0000313" key="1">
    <source>
        <dbReference type="EMBL" id="ODQ72609.1"/>
    </source>
</evidence>
<accession>A0A1E3Q4H3</accession>
<gene>
    <name evidence="1" type="ORF">LIPSTDRAFT_301930</name>
</gene>
<dbReference type="OrthoDB" id="3819888at2759"/>
<keyword evidence="2" id="KW-1185">Reference proteome</keyword>
<dbReference type="AlphaFoldDB" id="A0A1E3Q4H3"/>